<dbReference type="Proteomes" id="UP000184390">
    <property type="component" value="Unassembled WGS sequence"/>
</dbReference>
<comment type="caution">
    <text evidence="2">The sequence shown here is derived from an EMBL/GenBank/DDBJ whole genome shotgun (WGS) entry which is preliminary data.</text>
</comment>
<keyword evidence="3" id="KW-1185">Reference proteome</keyword>
<feature type="transmembrane region" description="Helical" evidence="1">
    <location>
        <begin position="145"/>
        <end position="166"/>
    </location>
</feature>
<dbReference type="Pfam" id="PF06772">
    <property type="entry name" value="LtrA"/>
    <property type="match status" value="1"/>
</dbReference>
<evidence type="ECO:0000313" key="2">
    <source>
        <dbReference type="EMBL" id="SHI43847.1"/>
    </source>
</evidence>
<feature type="transmembrane region" description="Helical" evidence="1">
    <location>
        <begin position="42"/>
        <end position="63"/>
    </location>
</feature>
<gene>
    <name evidence="2" type="ORF">SAMN05216246_102111</name>
</gene>
<keyword evidence="1" id="KW-0472">Membrane</keyword>
<evidence type="ECO:0000313" key="3">
    <source>
        <dbReference type="Proteomes" id="UP000184390"/>
    </source>
</evidence>
<proteinExistence type="predicted"/>
<dbReference type="EMBL" id="FQYL01000002">
    <property type="protein sequence ID" value="SHI43847.1"/>
    <property type="molecule type" value="Genomic_DNA"/>
</dbReference>
<name>A0ABY1I1Q8_9ACTO</name>
<protein>
    <submittedName>
        <fullName evidence="2">Low temperature requirement A protein (LtrA)</fullName>
    </submittedName>
</protein>
<sequence length="259" mass="28101">MYMTNYVNRFGRARWYENAGLVVNMGAAVFMSNTISEDWSQMIVGFNASMLTILVGIFGPAVVDRAASLDLSMISFPHLSERFELITIITFGQTVVTVAEVFDEAGFGAASIMTFACVIALFGCYVVQVHDLVEHRQVRRGLHMIYCHFLIVIAVNLFTVSLNLLLEDPRPTAAVCAIAALALSVFFLSLFLLSTYHRGTVTFSRRDWTVLTVIVTAGCALTFSGTGVGILGFLSGPFLAAAGVLSFLLTKESGTKPVA</sequence>
<dbReference type="InterPro" id="IPR010640">
    <property type="entry name" value="Low_temperature_requirement_A"/>
</dbReference>
<organism evidence="2 3">
    <name type="scientific">Actinomyces denticolens</name>
    <dbReference type="NCBI Taxonomy" id="52767"/>
    <lineage>
        <taxon>Bacteria</taxon>
        <taxon>Bacillati</taxon>
        <taxon>Actinomycetota</taxon>
        <taxon>Actinomycetes</taxon>
        <taxon>Actinomycetales</taxon>
        <taxon>Actinomycetaceae</taxon>
        <taxon>Actinomyces</taxon>
    </lineage>
</organism>
<keyword evidence="1" id="KW-0812">Transmembrane</keyword>
<reference evidence="2 3" key="1">
    <citation type="submission" date="2016-11" db="EMBL/GenBank/DDBJ databases">
        <authorList>
            <person name="Varghese N."/>
            <person name="Submissions S."/>
        </authorList>
    </citation>
    <scope>NUCLEOTIDE SEQUENCE [LARGE SCALE GENOMIC DNA]</scope>
    <source>
        <strain evidence="2 3">PA</strain>
    </source>
</reference>
<feature type="transmembrane region" description="Helical" evidence="1">
    <location>
        <begin position="108"/>
        <end position="133"/>
    </location>
</feature>
<accession>A0ABY1I1Q8</accession>
<keyword evidence="1" id="KW-1133">Transmembrane helix</keyword>
<feature type="transmembrane region" description="Helical" evidence="1">
    <location>
        <begin position="230"/>
        <end position="249"/>
    </location>
</feature>
<feature type="transmembrane region" description="Helical" evidence="1">
    <location>
        <begin position="172"/>
        <end position="196"/>
    </location>
</feature>
<feature type="transmembrane region" description="Helical" evidence="1">
    <location>
        <begin position="83"/>
        <end position="102"/>
    </location>
</feature>
<evidence type="ECO:0000256" key="1">
    <source>
        <dbReference type="SAM" id="Phobius"/>
    </source>
</evidence>